<dbReference type="PANTHER" id="PTHR36178:SF1">
    <property type="entry name" value="SODIUM_GLUTAMATE SYMPORTER"/>
    <property type="match status" value="1"/>
</dbReference>
<dbReference type="GO" id="GO:0015813">
    <property type="term" value="P:L-glutamate transmembrane transport"/>
    <property type="evidence" value="ECO:0007669"/>
    <property type="project" value="UniProtKB-UniRule"/>
</dbReference>
<feature type="transmembrane region" description="Helical" evidence="1">
    <location>
        <begin position="241"/>
        <end position="260"/>
    </location>
</feature>
<dbReference type="RefSeq" id="WP_142604922.1">
    <property type="nucleotide sequence ID" value="NZ_VDGG01000001.1"/>
</dbReference>
<feature type="transmembrane region" description="Helical" evidence="1">
    <location>
        <begin position="214"/>
        <end position="235"/>
    </location>
</feature>
<keyword evidence="4" id="KW-1185">Reference proteome</keyword>
<dbReference type="HAMAP" id="MF_02062">
    <property type="entry name" value="GltS"/>
    <property type="match status" value="1"/>
</dbReference>
<keyword evidence="1" id="KW-0812">Transmembrane</keyword>
<keyword evidence="1" id="KW-1133">Transmembrane helix</keyword>
<reference evidence="3 4" key="1">
    <citation type="submission" date="2019-05" db="EMBL/GenBank/DDBJ databases">
        <title>Psychrobacillus vulpis sp. nov., a new species isolated from feces of a red fox that inhabits in The Tablas de Daimiel Natural Park, Albacete, Spain.</title>
        <authorList>
            <person name="Rodriguez M."/>
            <person name="Reina J.C."/>
            <person name="Bejar V."/>
            <person name="Llamas I."/>
        </authorList>
    </citation>
    <scope>NUCLEOTIDE SEQUENCE [LARGE SCALE GENOMIC DNA]</scope>
    <source>
        <strain evidence="3 4">NHI-2</strain>
    </source>
</reference>
<evidence type="ECO:0000256" key="1">
    <source>
        <dbReference type="HAMAP-Rule" id="MF_02062"/>
    </source>
</evidence>
<keyword evidence="1" id="KW-0813">Transport</keyword>
<dbReference type="GO" id="GO:0015501">
    <property type="term" value="F:glutamate:sodium symporter activity"/>
    <property type="evidence" value="ECO:0007669"/>
    <property type="project" value="UniProtKB-UniRule"/>
</dbReference>
<dbReference type="Pfam" id="PF03616">
    <property type="entry name" value="Glt_symporter"/>
    <property type="match status" value="1"/>
</dbReference>
<feature type="transmembrane region" description="Helical" evidence="1">
    <location>
        <begin position="34"/>
        <end position="53"/>
    </location>
</feature>
<gene>
    <name evidence="3" type="primary">gltS</name>
    <name evidence="3" type="ORF">FG383_00720</name>
</gene>
<name>A0A544TN20_9BACI</name>
<keyword evidence="1" id="KW-0029">Amino-acid transport</keyword>
<dbReference type="NCBIfam" id="TIGR00210">
    <property type="entry name" value="gltS"/>
    <property type="match status" value="1"/>
</dbReference>
<feature type="transmembrane region" description="Helical" evidence="1">
    <location>
        <begin position="6"/>
        <end position="25"/>
    </location>
</feature>
<dbReference type="EMBL" id="VDGG01000001">
    <property type="protein sequence ID" value="TQR18839.1"/>
    <property type="molecule type" value="Genomic_DNA"/>
</dbReference>
<dbReference type="InterPro" id="IPR004445">
    <property type="entry name" value="GltS"/>
</dbReference>
<comment type="function">
    <text evidence="1">Catalyzes the sodium-dependent transport of glutamate.</text>
</comment>
<comment type="subcellular location">
    <subcellularLocation>
        <location evidence="1">Cell membrane</location>
        <topology evidence="1">Multi-pass membrane protein</topology>
    </subcellularLocation>
</comment>
<keyword evidence="1" id="KW-0472">Membrane</keyword>
<feature type="transmembrane region" description="Helical" evidence="1">
    <location>
        <begin position="301"/>
        <end position="324"/>
    </location>
</feature>
<dbReference type="Proteomes" id="UP000318937">
    <property type="component" value="Unassembled WGS sequence"/>
</dbReference>
<organism evidence="3 4">
    <name type="scientific">Psychrobacillus soli</name>
    <dbReference type="NCBI Taxonomy" id="1543965"/>
    <lineage>
        <taxon>Bacteria</taxon>
        <taxon>Bacillati</taxon>
        <taxon>Bacillota</taxon>
        <taxon>Bacilli</taxon>
        <taxon>Bacillales</taxon>
        <taxon>Bacillaceae</taxon>
        <taxon>Psychrobacillus</taxon>
    </lineage>
</organism>
<comment type="similarity">
    <text evidence="1">Belongs to the glutamate:Na(+) symporter (ESS) (TC 2.A.27) family.</text>
</comment>
<dbReference type="AlphaFoldDB" id="A0A544TN20"/>
<dbReference type="GO" id="GO:0005886">
    <property type="term" value="C:plasma membrane"/>
    <property type="evidence" value="ECO:0007669"/>
    <property type="project" value="UniProtKB-SubCell"/>
</dbReference>
<dbReference type="OrthoDB" id="4921038at2"/>
<feature type="transmembrane region" description="Helical" evidence="1">
    <location>
        <begin position="272"/>
        <end position="295"/>
    </location>
</feature>
<evidence type="ECO:0000313" key="4">
    <source>
        <dbReference type="Proteomes" id="UP000318937"/>
    </source>
</evidence>
<keyword evidence="1" id="KW-0915">Sodium</keyword>
<keyword evidence="1" id="KW-0406">Ion transport</keyword>
<feature type="transmembrane region" description="Helical" evidence="1">
    <location>
        <begin position="368"/>
        <end position="395"/>
    </location>
</feature>
<dbReference type="PANTHER" id="PTHR36178">
    <property type="entry name" value="SLR0625 PROTEIN"/>
    <property type="match status" value="1"/>
</dbReference>
<comment type="caution">
    <text evidence="3">The sequence shown here is derived from an EMBL/GenBank/DDBJ whole genome shotgun (WGS) entry which is preliminary data.</text>
</comment>
<feature type="transmembrane region" description="Helical" evidence="1">
    <location>
        <begin position="65"/>
        <end position="85"/>
    </location>
</feature>
<keyword evidence="1" id="KW-1003">Cell membrane</keyword>
<accession>A0A544TN20</accession>
<feature type="transmembrane region" description="Helical" evidence="1">
    <location>
        <begin position="331"/>
        <end position="348"/>
    </location>
</feature>
<evidence type="ECO:0000313" key="3">
    <source>
        <dbReference type="EMBL" id="TQR18839.1"/>
    </source>
</evidence>
<sequence>MTLALDQITTIFLSIALLVLGTYLVKKVGFLNKFCIPAPVVGGLLFAFLATVAKSFGLFEITLDTSLQGLFMLTFFTTVGLGASFKLVKLGGKLLVIYWLACGFLALAQNTIGVSMAYLFDLHPLIGMMAGAVSMEGGHGAATAFGQTVEDLGINSAMSIGVAAATFGLVAGGLIGGPIVKYLVTKYDLKSTETDEVTEVDLEEKGKTINTNTFFTQLFLITFCMALGTYLGGLFSSATGFVLPGYVGAMFVAVIVRNIVDKFNPKTVDMKSIGLVGDISLGIFLSMALMSIKLWEIADLALPLIAIVIVQVIFIILFGIFVLFRLLGKNYDAAVMVAGFTGHGLGATPNAMANMAAVTERFGPSKKAYLVVPIVGAFLIDVFAMPIIITTINLFQ</sequence>
<evidence type="ECO:0000256" key="2">
    <source>
        <dbReference type="NCBIfam" id="TIGR00210"/>
    </source>
</evidence>
<feature type="transmembrane region" description="Helical" evidence="1">
    <location>
        <begin position="97"/>
        <end position="120"/>
    </location>
</feature>
<keyword evidence="1" id="KW-0769">Symport</keyword>
<proteinExistence type="inferred from homology"/>
<protein>
    <recommendedName>
        <fullName evidence="1 2">Sodium/glutamate symporter</fullName>
    </recommendedName>
</protein>
<feature type="transmembrane region" description="Helical" evidence="1">
    <location>
        <begin position="157"/>
        <end position="180"/>
    </location>
</feature>
<keyword evidence="1" id="KW-0739">Sodium transport</keyword>